<comment type="caution">
    <text evidence="5">The sequence shown here is derived from an EMBL/GenBank/DDBJ whole genome shotgun (WGS) entry which is preliminary data.</text>
</comment>
<feature type="region of interest" description="Disordered" evidence="3">
    <location>
        <begin position="131"/>
        <end position="152"/>
    </location>
</feature>
<dbReference type="InterPro" id="IPR011990">
    <property type="entry name" value="TPR-like_helical_dom_sf"/>
</dbReference>
<evidence type="ECO:0000256" key="3">
    <source>
        <dbReference type="SAM" id="MobiDB-lite"/>
    </source>
</evidence>
<dbReference type="InterPro" id="IPR017560">
    <property type="entry name" value="Cyt_c_biogenesis_CcmI"/>
</dbReference>
<dbReference type="InterPro" id="IPR051263">
    <property type="entry name" value="C-type_cytochrome_biogenesis"/>
</dbReference>
<evidence type="ECO:0000256" key="2">
    <source>
        <dbReference type="ARBA" id="ARBA00022748"/>
    </source>
</evidence>
<dbReference type="Pfam" id="PF14559">
    <property type="entry name" value="TPR_19"/>
    <property type="match status" value="1"/>
</dbReference>
<dbReference type="GO" id="GO:0030313">
    <property type="term" value="C:cell envelope"/>
    <property type="evidence" value="ECO:0007669"/>
    <property type="project" value="UniProtKB-SubCell"/>
</dbReference>
<evidence type="ECO:0000256" key="4">
    <source>
        <dbReference type="SAM" id="Phobius"/>
    </source>
</evidence>
<evidence type="ECO:0000313" key="5">
    <source>
        <dbReference type="EMBL" id="TBN39433.1"/>
    </source>
</evidence>
<dbReference type="Gene3D" id="1.25.40.10">
    <property type="entry name" value="Tetratricopeptide repeat domain"/>
    <property type="match status" value="1"/>
</dbReference>
<dbReference type="OrthoDB" id="9815847at2"/>
<evidence type="ECO:0000256" key="1">
    <source>
        <dbReference type="ARBA" id="ARBA00004196"/>
    </source>
</evidence>
<keyword evidence="6" id="KW-1185">Reference proteome</keyword>
<name>A0A4V2JC46_9RHOB</name>
<accession>A0A4V2JC46</accession>
<dbReference type="SUPFAM" id="SSF48452">
    <property type="entry name" value="TPR-like"/>
    <property type="match status" value="1"/>
</dbReference>
<feature type="transmembrane region" description="Helical" evidence="4">
    <location>
        <begin position="91"/>
        <end position="109"/>
    </location>
</feature>
<keyword evidence="4" id="KW-0812">Transmembrane</keyword>
<keyword evidence="4" id="KW-1133">Transmembrane helix</keyword>
<proteinExistence type="predicted"/>
<dbReference type="AlphaFoldDB" id="A0A4V2JC46"/>
<organism evidence="5 6">
    <name type="scientific">Paracoccus subflavus</name>
    <dbReference type="NCBI Taxonomy" id="2528244"/>
    <lineage>
        <taxon>Bacteria</taxon>
        <taxon>Pseudomonadati</taxon>
        <taxon>Pseudomonadota</taxon>
        <taxon>Alphaproteobacteria</taxon>
        <taxon>Rhodobacterales</taxon>
        <taxon>Paracoccaceae</taxon>
        <taxon>Paracoccus</taxon>
    </lineage>
</organism>
<dbReference type="RefSeq" id="WP_130991267.1">
    <property type="nucleotide sequence ID" value="NZ_SISK01000007.1"/>
</dbReference>
<evidence type="ECO:0000313" key="6">
    <source>
        <dbReference type="Proteomes" id="UP000293520"/>
    </source>
</evidence>
<keyword evidence="2" id="KW-0201">Cytochrome c-type biogenesis</keyword>
<gene>
    <name evidence="5" type="primary">ccmI</name>
    <name evidence="5" type="ORF">EYE42_10420</name>
</gene>
<sequence>MFWIICAATILIVGLAIVAPILRTRGQTEPAAAFDLRVYRDQLREVERDLERRVIGPEDADRLRAEIGRKVLDADRRLSQSRAMIRGGGRALAIGVLTALLIGAVALYLRQGAPGRDDLPIGQRIAQAQTAYESRPSQAEAEAEAAAMPRPPAQPVPEDFQALIEQLREAVARNPDDPRGLALLATNEMRLGNAAAARTAQQRLVDVQGDAASADDLVRLSALMTEAAGGLITPEAEAVLARALAADPAHPQGRYLLGLLQLQNGRPDRAFPIWRSLLEQGPADAPWMAPIGAAIRDLAWLAGQPDYVPPGPMPGPDADALAAAEGMTPEERQDMITGMVSQLEARLSQQGGTPEEWARLISSLVVIGNADHARMIWTEAQSRFASSPEALDTVRQAAISAGLAE</sequence>
<dbReference type="EMBL" id="SISK01000007">
    <property type="protein sequence ID" value="TBN39433.1"/>
    <property type="molecule type" value="Genomic_DNA"/>
</dbReference>
<reference evidence="5 6" key="1">
    <citation type="submission" date="2019-02" db="EMBL/GenBank/DDBJ databases">
        <title>Paracoccus subflavus sp. nov., isolated from marine sediment of the Pacific Ocean.</title>
        <authorList>
            <person name="Zhang G."/>
        </authorList>
    </citation>
    <scope>NUCLEOTIDE SEQUENCE [LARGE SCALE GENOMIC DNA]</scope>
    <source>
        <strain evidence="5 6">GY0581</strain>
    </source>
</reference>
<protein>
    <submittedName>
        <fullName evidence="5">C-type cytochrome biogenesis protein CcmI</fullName>
    </submittedName>
</protein>
<dbReference type="NCBIfam" id="TIGR03142">
    <property type="entry name" value="cytochro_ccmI"/>
    <property type="match status" value="1"/>
</dbReference>
<dbReference type="PANTHER" id="PTHR47870:SF1">
    <property type="entry name" value="CYTOCHROME C-TYPE BIOGENESIS PROTEIN CCMH"/>
    <property type="match status" value="1"/>
</dbReference>
<dbReference type="GO" id="GO:0017004">
    <property type="term" value="P:cytochrome complex assembly"/>
    <property type="evidence" value="ECO:0007669"/>
    <property type="project" value="UniProtKB-KW"/>
</dbReference>
<comment type="subcellular location">
    <subcellularLocation>
        <location evidence="1">Cell envelope</location>
    </subcellularLocation>
</comment>
<dbReference type="Proteomes" id="UP000293520">
    <property type="component" value="Unassembled WGS sequence"/>
</dbReference>
<feature type="compositionally biased region" description="Low complexity" evidence="3">
    <location>
        <begin position="133"/>
        <end position="148"/>
    </location>
</feature>
<dbReference type="PANTHER" id="PTHR47870">
    <property type="entry name" value="CYTOCHROME C-TYPE BIOGENESIS PROTEIN CCMH"/>
    <property type="match status" value="1"/>
</dbReference>
<dbReference type="GO" id="GO:0005886">
    <property type="term" value="C:plasma membrane"/>
    <property type="evidence" value="ECO:0007669"/>
    <property type="project" value="TreeGrafter"/>
</dbReference>
<keyword evidence="4" id="KW-0472">Membrane</keyword>